<dbReference type="SUPFAM" id="SSF51905">
    <property type="entry name" value="FAD/NAD(P)-binding domain"/>
    <property type="match status" value="1"/>
</dbReference>
<comment type="caution">
    <text evidence="2">The sequence shown here is derived from an EMBL/GenBank/DDBJ whole genome shotgun (WGS) entry which is preliminary data.</text>
</comment>
<name>A0ABW3TIC1_9MICO</name>
<protein>
    <submittedName>
        <fullName evidence="2">NAD(P)-binding domain-containing protein</fullName>
    </submittedName>
</protein>
<dbReference type="RefSeq" id="WP_343959841.1">
    <property type="nucleotide sequence ID" value="NZ_BAAAKZ010000003.1"/>
</dbReference>
<gene>
    <name evidence="2" type="ORF">ACFQ3U_00900</name>
</gene>
<organism evidence="2 3">
    <name type="scientific">Leucobacter albus</name>
    <dbReference type="NCBI Taxonomy" id="272210"/>
    <lineage>
        <taxon>Bacteria</taxon>
        <taxon>Bacillati</taxon>
        <taxon>Actinomycetota</taxon>
        <taxon>Actinomycetes</taxon>
        <taxon>Micrococcales</taxon>
        <taxon>Microbacteriaceae</taxon>
        <taxon>Leucobacter</taxon>
    </lineage>
</organism>
<accession>A0ABW3TIC1</accession>
<keyword evidence="1" id="KW-0560">Oxidoreductase</keyword>
<evidence type="ECO:0000313" key="3">
    <source>
        <dbReference type="Proteomes" id="UP001597181"/>
    </source>
</evidence>
<dbReference type="EMBL" id="JBHTLY010000001">
    <property type="protein sequence ID" value="MFD1200452.1"/>
    <property type="molecule type" value="Genomic_DNA"/>
</dbReference>
<dbReference type="PANTHER" id="PTHR43539">
    <property type="entry name" value="FLAVIN-BINDING MONOOXYGENASE-LIKE PROTEIN (AFU_ORTHOLOGUE AFUA_4G09220)"/>
    <property type="match status" value="1"/>
</dbReference>
<dbReference type="PRINTS" id="PR00411">
    <property type="entry name" value="PNDRDTASEI"/>
</dbReference>
<sequence length="467" mass="48066">MHQVVVIGAGPQGLAAAAHLLERGMDPLVLEAGAGPASAVSEWAHVRLFSKWDEVMDGASKRLLATTGWVEPGDGYPTGEQWISQYLAPLAGALGDRVRYGSRVIGVSKKGRDRSVDAGREEQPFVIHVLNTDGSEERIEATSVIDASGTWSAPSPAGSGGLPAIGESTAAASGVICYQIPSMEDVRTLAGEHVVVVGNGASAKTAISQLARVVKQDPSTRVTWVLRRGVVGNTFGGGAADELPERGALGQLAEKAVSDGLVTLVTGFRTDSVSMNGPRAVLTADDGRSLEPADRVIVLTGFRPDLSILSEVRLDMDLRLQAPSRVATEVDPNIHSCGSIRATGAADLAHPDAGLYIVGAKSYGRAPTFLALTGFEQVRSVAAELAGDHEGAQRVDLVLPDTGVCGGAGLFDAPSEENVGNSCGIQPGAQDSASSESCGVPAVETASTSCCSTSPQPIELVGAQATS</sequence>
<dbReference type="PANTHER" id="PTHR43539:SF78">
    <property type="entry name" value="FLAVIN-CONTAINING MONOOXYGENASE"/>
    <property type="match status" value="1"/>
</dbReference>
<proteinExistence type="predicted"/>
<dbReference type="Gene3D" id="3.50.50.60">
    <property type="entry name" value="FAD/NAD(P)-binding domain"/>
    <property type="match status" value="1"/>
</dbReference>
<dbReference type="InterPro" id="IPR036188">
    <property type="entry name" value="FAD/NAD-bd_sf"/>
</dbReference>
<keyword evidence="3" id="KW-1185">Reference proteome</keyword>
<dbReference type="Proteomes" id="UP001597181">
    <property type="component" value="Unassembled WGS sequence"/>
</dbReference>
<dbReference type="Pfam" id="PF13738">
    <property type="entry name" value="Pyr_redox_3"/>
    <property type="match status" value="1"/>
</dbReference>
<evidence type="ECO:0000313" key="2">
    <source>
        <dbReference type="EMBL" id="MFD1200452.1"/>
    </source>
</evidence>
<reference evidence="3" key="1">
    <citation type="journal article" date="2019" name="Int. J. Syst. Evol. Microbiol.">
        <title>The Global Catalogue of Microorganisms (GCM) 10K type strain sequencing project: providing services to taxonomists for standard genome sequencing and annotation.</title>
        <authorList>
            <consortium name="The Broad Institute Genomics Platform"/>
            <consortium name="The Broad Institute Genome Sequencing Center for Infectious Disease"/>
            <person name="Wu L."/>
            <person name="Ma J."/>
        </authorList>
    </citation>
    <scope>NUCLEOTIDE SEQUENCE [LARGE SCALE GENOMIC DNA]</scope>
    <source>
        <strain evidence="3">CCUG 50213</strain>
    </source>
</reference>
<dbReference type="PRINTS" id="PR00368">
    <property type="entry name" value="FADPNR"/>
</dbReference>
<dbReference type="InterPro" id="IPR050982">
    <property type="entry name" value="Auxin_biosynth/cation_transpt"/>
</dbReference>
<evidence type="ECO:0000256" key="1">
    <source>
        <dbReference type="ARBA" id="ARBA00023002"/>
    </source>
</evidence>